<dbReference type="InterPro" id="IPR001650">
    <property type="entry name" value="Helicase_C-like"/>
</dbReference>
<dbReference type="InterPro" id="IPR014001">
    <property type="entry name" value="Helicase_ATP-bd"/>
</dbReference>
<dbReference type="Pfam" id="PF00271">
    <property type="entry name" value="Helicase_C"/>
    <property type="match status" value="1"/>
</dbReference>
<keyword evidence="2" id="KW-0547">Nucleotide-binding</keyword>
<proteinExistence type="predicted"/>
<dbReference type="GO" id="GO:0004386">
    <property type="term" value="F:helicase activity"/>
    <property type="evidence" value="ECO:0007669"/>
    <property type="project" value="UniProtKB-KW"/>
</dbReference>
<keyword evidence="3" id="KW-1185">Reference proteome</keyword>
<dbReference type="GO" id="GO:0005524">
    <property type="term" value="F:ATP binding"/>
    <property type="evidence" value="ECO:0007669"/>
    <property type="project" value="InterPro"/>
</dbReference>
<dbReference type="InterPro" id="IPR027417">
    <property type="entry name" value="P-loop_NTPase"/>
</dbReference>
<dbReference type="EMBL" id="MH363708">
    <property type="protein sequence ID" value="AXC34352.1"/>
    <property type="molecule type" value="Genomic_DNA"/>
</dbReference>
<dbReference type="Gene3D" id="3.40.50.300">
    <property type="entry name" value="P-loop containing nucleotide triphosphate hydrolases"/>
    <property type="match status" value="2"/>
</dbReference>
<dbReference type="PANTHER" id="PTHR47396">
    <property type="entry name" value="TYPE I RESTRICTION ENZYME ECOKI R PROTEIN"/>
    <property type="match status" value="1"/>
</dbReference>
<evidence type="ECO:0000313" key="3">
    <source>
        <dbReference type="Proteomes" id="UP000266204"/>
    </source>
</evidence>
<keyword evidence="2" id="KW-0347">Helicase</keyword>
<name>A0A384ZRT7_9CAUD</name>
<dbReference type="PROSITE" id="PS51194">
    <property type="entry name" value="HELICASE_CTER"/>
    <property type="match status" value="1"/>
</dbReference>
<dbReference type="SUPFAM" id="SSF52540">
    <property type="entry name" value="P-loop containing nucleoside triphosphate hydrolases"/>
    <property type="match status" value="1"/>
</dbReference>
<dbReference type="PANTHER" id="PTHR47396:SF1">
    <property type="entry name" value="ATP-DEPENDENT HELICASE IRC3-RELATED"/>
    <property type="match status" value="1"/>
</dbReference>
<accession>A0A384ZRT7</accession>
<keyword evidence="2" id="KW-0378">Hydrolase</keyword>
<organism evidence="2 3">
    <name type="scientific">Escherichia phage C130_2</name>
    <dbReference type="NCBI Taxonomy" id="2234093"/>
    <lineage>
        <taxon>Viruses</taxon>
        <taxon>Duplodnaviria</taxon>
        <taxon>Heunggongvirae</taxon>
        <taxon>Uroviricota</taxon>
        <taxon>Caudoviricetes</taxon>
        <taxon>Hungariovirus</taxon>
        <taxon>Hungariovirus C1302</taxon>
    </lineage>
</organism>
<dbReference type="InterPro" id="IPR050742">
    <property type="entry name" value="Helicase_Restrict-Modif_Enz"/>
</dbReference>
<dbReference type="GO" id="GO:0016787">
    <property type="term" value="F:hydrolase activity"/>
    <property type="evidence" value="ECO:0007669"/>
    <property type="project" value="InterPro"/>
</dbReference>
<gene>
    <name evidence="2" type="ORF">1302_0043</name>
</gene>
<feature type="domain" description="Helicase C-terminal" evidence="1">
    <location>
        <begin position="340"/>
        <end position="492"/>
    </location>
</feature>
<dbReference type="Proteomes" id="UP000266204">
    <property type="component" value="Segment"/>
</dbReference>
<dbReference type="InterPro" id="IPR006935">
    <property type="entry name" value="Helicase/UvrB_N"/>
</dbReference>
<dbReference type="SMART" id="SM00487">
    <property type="entry name" value="DEXDc"/>
    <property type="match status" value="1"/>
</dbReference>
<reference evidence="2 3" key="1">
    <citation type="journal article" date="2018" name="Arch. Virol.">
        <title>Complete genome sequence of C130_2, a novel myovirus infecting pathogenic Escherichia coli and Shigella strains.</title>
        <authorList>
            <person name="Svab D."/>
            <person name="Falgenhauer L."/>
            <person name="Rohde M."/>
            <person name="Chakraborty T."/>
            <person name="Toth I."/>
        </authorList>
    </citation>
    <scope>NUCLEOTIDE SEQUENCE [LARGE SCALE GENOMIC DNA]</scope>
</reference>
<evidence type="ECO:0000313" key="2">
    <source>
        <dbReference type="EMBL" id="AXC34352.1"/>
    </source>
</evidence>
<evidence type="ECO:0000259" key="1">
    <source>
        <dbReference type="PROSITE" id="PS51194"/>
    </source>
</evidence>
<dbReference type="GO" id="GO:0003677">
    <property type="term" value="F:DNA binding"/>
    <property type="evidence" value="ECO:0007669"/>
    <property type="project" value="InterPro"/>
</dbReference>
<sequence>MATADTLESTFAERLMETIEDRIARTPIEDLIRQFGDLPLDPYPYQWAAYDAVAQCIRKYPGPVIVEAAVSAGKTIMISMLARRIMQLPWDDENPAKKHRACVLSRQAEIIDQDAQELWNFHVNNSIFCAGLGNKKSTHYPIVCGSEGTMVNSLFDKLADFAPLFLIIDECHHVNIDDLIESEERMVPDYLKDENGALVLEDGEPVQIGEHKGENYEEMIAAKRNAYTIIIRTLQERCLKVHGCRLRVIGYTGTPYRGVDSIVNEDYETPGFWRKTVIRITTNYLVKVGSVVPTYFGVSSLGYQLDQFASFTEFGAKDFSNNEMIAMQRQILKDKKLTWKIMQEVVELTKERNGVLVTCAGVAHCKEAAAALPDGISYAIITEDTGPKKRMEIIEDAKAGKIKFIFQVNALTTGVNVPLWDTSVILRRIGSLTLLVQLLGRGMRILKDWMIEAGFKKSDHLVLDYSGTMAAMGGLYEDPILEDYVYTVDKVKEDWKECKYGHKNGKHARRCRHIHPNGERCDDFFVYKLCEDVKDRSTGRILQKGCGAKNDTVARQCRCCGNLLIDPNKNLSGEHYTDKDYCDVISFTPQVGNGGSFAIEYQLMKDGIQFKAWEIHWPNSKNPGAKQLWNQFLKEHVFMPEHRATLKACKSAEAVLANVSLILPPKRVTHRKMGSGKDNVYKKVF</sequence>
<dbReference type="Pfam" id="PF04851">
    <property type="entry name" value="ResIII"/>
    <property type="match status" value="1"/>
</dbReference>
<protein>
    <submittedName>
        <fullName evidence="2">DNA helicase</fullName>
    </submittedName>
</protein>
<dbReference type="SMART" id="SM00490">
    <property type="entry name" value="HELICc"/>
    <property type="match status" value="1"/>
</dbReference>
<keyword evidence="2" id="KW-0067">ATP-binding</keyword>